<dbReference type="Proteomes" id="UP000237347">
    <property type="component" value="Unassembled WGS sequence"/>
</dbReference>
<evidence type="ECO:0000256" key="2">
    <source>
        <dbReference type="ARBA" id="ARBA00004167"/>
    </source>
</evidence>
<evidence type="ECO:0000256" key="7">
    <source>
        <dbReference type="ARBA" id="ARBA00022723"/>
    </source>
</evidence>
<dbReference type="EMBL" id="PKMF04000064">
    <property type="protein sequence ID" value="KAK7853589.1"/>
    <property type="molecule type" value="Genomic_DNA"/>
</dbReference>
<evidence type="ECO:0000256" key="10">
    <source>
        <dbReference type="ARBA" id="ARBA00022833"/>
    </source>
</evidence>
<evidence type="ECO:0000256" key="14">
    <source>
        <dbReference type="PROSITE-ProRule" id="PRU00175"/>
    </source>
</evidence>
<evidence type="ECO:0000256" key="15">
    <source>
        <dbReference type="SAM" id="MobiDB-lite"/>
    </source>
</evidence>
<dbReference type="AlphaFoldDB" id="A0AAW0LRS0"/>
<keyword evidence="19" id="KW-1185">Reference proteome</keyword>
<comment type="catalytic activity">
    <reaction evidence="1">
        <text>S-ubiquitinyl-[E2 ubiquitin-conjugating enzyme]-L-cysteine + [acceptor protein]-L-lysine = [E2 ubiquitin-conjugating enzyme]-L-cysteine + N(6)-ubiquitinyl-[acceptor protein]-L-lysine.</text>
        <dbReference type="EC" id="2.3.2.27"/>
    </reaction>
</comment>
<keyword evidence="10" id="KW-0862">Zinc</keyword>
<dbReference type="Pfam" id="PF13639">
    <property type="entry name" value="zf-RING_2"/>
    <property type="match status" value="1"/>
</dbReference>
<evidence type="ECO:0000256" key="12">
    <source>
        <dbReference type="ARBA" id="ARBA00023136"/>
    </source>
</evidence>
<evidence type="ECO:0000256" key="5">
    <source>
        <dbReference type="ARBA" id="ARBA00022679"/>
    </source>
</evidence>
<evidence type="ECO:0000256" key="13">
    <source>
        <dbReference type="ARBA" id="ARBA00024209"/>
    </source>
</evidence>
<keyword evidence="7" id="KW-0479">Metal-binding</keyword>
<keyword evidence="9" id="KW-0833">Ubl conjugation pathway</keyword>
<accession>A0AAW0LRS0</accession>
<evidence type="ECO:0000313" key="18">
    <source>
        <dbReference type="EMBL" id="KAK7853589.1"/>
    </source>
</evidence>
<evidence type="ECO:0000256" key="16">
    <source>
        <dbReference type="SAM" id="Phobius"/>
    </source>
</evidence>
<comment type="caution">
    <text evidence="18">The sequence shown here is derived from an EMBL/GenBank/DDBJ whole genome shotgun (WGS) entry which is preliminary data.</text>
</comment>
<evidence type="ECO:0000256" key="9">
    <source>
        <dbReference type="ARBA" id="ARBA00022786"/>
    </source>
</evidence>
<evidence type="ECO:0000256" key="4">
    <source>
        <dbReference type="ARBA" id="ARBA00012483"/>
    </source>
</evidence>
<name>A0AAW0LRS0_QUESU</name>
<reference evidence="18 19" key="1">
    <citation type="journal article" date="2018" name="Sci. Data">
        <title>The draft genome sequence of cork oak.</title>
        <authorList>
            <person name="Ramos A.M."/>
            <person name="Usie A."/>
            <person name="Barbosa P."/>
            <person name="Barros P.M."/>
            <person name="Capote T."/>
            <person name="Chaves I."/>
            <person name="Simoes F."/>
            <person name="Abreu I."/>
            <person name="Carrasquinho I."/>
            <person name="Faro C."/>
            <person name="Guimaraes J.B."/>
            <person name="Mendonca D."/>
            <person name="Nobrega F."/>
            <person name="Rodrigues L."/>
            <person name="Saibo N.J.M."/>
            <person name="Varela M.C."/>
            <person name="Egas C."/>
            <person name="Matos J."/>
            <person name="Miguel C.M."/>
            <person name="Oliveira M.M."/>
            <person name="Ricardo C.P."/>
            <person name="Goncalves S."/>
        </authorList>
    </citation>
    <scope>NUCLEOTIDE SEQUENCE [LARGE SCALE GENOMIC DNA]</scope>
    <source>
        <strain evidence="19">cv. HL8</strain>
    </source>
</reference>
<dbReference type="InterPro" id="IPR011016">
    <property type="entry name" value="Znf_RING-CH"/>
</dbReference>
<comment type="pathway">
    <text evidence="3">Protein modification; protein ubiquitination.</text>
</comment>
<feature type="domain" description="RING-type" evidence="17">
    <location>
        <begin position="124"/>
        <end position="166"/>
    </location>
</feature>
<dbReference type="PROSITE" id="PS50089">
    <property type="entry name" value="ZF_RING_2"/>
    <property type="match status" value="1"/>
</dbReference>
<keyword evidence="5" id="KW-0808">Transferase</keyword>
<evidence type="ECO:0000256" key="6">
    <source>
        <dbReference type="ARBA" id="ARBA00022692"/>
    </source>
</evidence>
<evidence type="ECO:0000256" key="11">
    <source>
        <dbReference type="ARBA" id="ARBA00022989"/>
    </source>
</evidence>
<protein>
    <recommendedName>
        <fullName evidence="4">RING-type E3 ubiquitin transferase</fullName>
        <ecNumber evidence="4">2.3.2.27</ecNumber>
    </recommendedName>
</protein>
<feature type="transmembrane region" description="Helical" evidence="16">
    <location>
        <begin position="40"/>
        <end position="64"/>
    </location>
</feature>
<evidence type="ECO:0000256" key="8">
    <source>
        <dbReference type="ARBA" id="ARBA00022771"/>
    </source>
</evidence>
<dbReference type="InterPro" id="IPR053238">
    <property type="entry name" value="RING-H2_zinc_finger"/>
</dbReference>
<keyword evidence="11 16" id="KW-1133">Transmembrane helix</keyword>
<keyword evidence="12 16" id="KW-0472">Membrane</keyword>
<dbReference type="CDD" id="cd16461">
    <property type="entry name" value="RING-H2_EL5-like"/>
    <property type="match status" value="1"/>
</dbReference>
<evidence type="ECO:0000259" key="17">
    <source>
        <dbReference type="PROSITE" id="PS50089"/>
    </source>
</evidence>
<dbReference type="FunFam" id="3.30.40.10:FF:000187">
    <property type="entry name" value="E3 ubiquitin-protein ligase ATL6"/>
    <property type="match status" value="1"/>
</dbReference>
<dbReference type="SUPFAM" id="SSF57850">
    <property type="entry name" value="RING/U-box"/>
    <property type="match status" value="1"/>
</dbReference>
<feature type="compositionally biased region" description="Polar residues" evidence="15">
    <location>
        <begin position="82"/>
        <end position="99"/>
    </location>
</feature>
<gene>
    <name evidence="18" type="primary">ATL57_0</name>
    <name evidence="18" type="ORF">CFP56_035548</name>
</gene>
<evidence type="ECO:0000313" key="19">
    <source>
        <dbReference type="Proteomes" id="UP000237347"/>
    </source>
</evidence>
<evidence type="ECO:0000256" key="1">
    <source>
        <dbReference type="ARBA" id="ARBA00000900"/>
    </source>
</evidence>
<dbReference type="SMART" id="SM00744">
    <property type="entry name" value="RINGv"/>
    <property type="match status" value="1"/>
</dbReference>
<keyword evidence="8 14" id="KW-0863">Zinc-finger</keyword>
<dbReference type="SMART" id="SM00184">
    <property type="entry name" value="RING"/>
    <property type="match status" value="1"/>
</dbReference>
<sequence length="238" mass="26429">MKTLNRKLLQLPNYESLPNQSNLATSSSSPPTLPPIHHPLYSSMAFTLAVFIVGLLCMGLYSFYLRRVSGDFSSSDDHWGARNSSQPSDLPSRTNNQSVGVDPETVRALPVYSYRGDEKYQIDCAICLSEFEENEAVKMIPFCKHVFHPECVDAWLSGHVTCPVCRSSRLFEGEEGLGVKEEKCDQGVSGSDERRSTVGNHHDVCIEVMVVVGSCNVRRNSSCSNLADRAMLQRTLSF</sequence>
<dbReference type="GO" id="GO:0008270">
    <property type="term" value="F:zinc ion binding"/>
    <property type="evidence" value="ECO:0007669"/>
    <property type="project" value="UniProtKB-KW"/>
</dbReference>
<dbReference type="PANTHER" id="PTHR14155:SF592">
    <property type="entry name" value="RING-H2 FINGER PROTEIN ATL57"/>
    <property type="match status" value="1"/>
</dbReference>
<comment type="similarity">
    <text evidence="13">Belongs to the RING-type zinc finger family. ATL subfamily.</text>
</comment>
<dbReference type="EC" id="2.3.2.27" evidence="4"/>
<feature type="region of interest" description="Disordered" evidence="15">
    <location>
        <begin position="74"/>
        <end position="101"/>
    </location>
</feature>
<comment type="subcellular location">
    <subcellularLocation>
        <location evidence="2">Membrane</location>
        <topology evidence="2">Single-pass membrane protein</topology>
    </subcellularLocation>
</comment>
<dbReference type="InterPro" id="IPR001841">
    <property type="entry name" value="Znf_RING"/>
</dbReference>
<dbReference type="InterPro" id="IPR013083">
    <property type="entry name" value="Znf_RING/FYVE/PHD"/>
</dbReference>
<dbReference type="GO" id="GO:0016020">
    <property type="term" value="C:membrane"/>
    <property type="evidence" value="ECO:0007669"/>
    <property type="project" value="UniProtKB-SubCell"/>
</dbReference>
<keyword evidence="6 16" id="KW-0812">Transmembrane</keyword>
<dbReference type="PANTHER" id="PTHR14155">
    <property type="entry name" value="RING FINGER DOMAIN-CONTAINING"/>
    <property type="match status" value="1"/>
</dbReference>
<proteinExistence type="inferred from homology"/>
<organism evidence="18 19">
    <name type="scientific">Quercus suber</name>
    <name type="common">Cork oak</name>
    <dbReference type="NCBI Taxonomy" id="58331"/>
    <lineage>
        <taxon>Eukaryota</taxon>
        <taxon>Viridiplantae</taxon>
        <taxon>Streptophyta</taxon>
        <taxon>Embryophyta</taxon>
        <taxon>Tracheophyta</taxon>
        <taxon>Spermatophyta</taxon>
        <taxon>Magnoliopsida</taxon>
        <taxon>eudicotyledons</taxon>
        <taxon>Gunneridae</taxon>
        <taxon>Pentapetalae</taxon>
        <taxon>rosids</taxon>
        <taxon>fabids</taxon>
        <taxon>Fagales</taxon>
        <taxon>Fagaceae</taxon>
        <taxon>Quercus</taxon>
    </lineage>
</organism>
<dbReference type="Gene3D" id="3.30.40.10">
    <property type="entry name" value="Zinc/RING finger domain, C3HC4 (zinc finger)"/>
    <property type="match status" value="1"/>
</dbReference>
<dbReference type="GO" id="GO:0061630">
    <property type="term" value="F:ubiquitin protein ligase activity"/>
    <property type="evidence" value="ECO:0007669"/>
    <property type="project" value="UniProtKB-EC"/>
</dbReference>
<evidence type="ECO:0000256" key="3">
    <source>
        <dbReference type="ARBA" id="ARBA00004906"/>
    </source>
</evidence>